<dbReference type="GO" id="GO:0035556">
    <property type="term" value="P:intracellular signal transduction"/>
    <property type="evidence" value="ECO:0007669"/>
    <property type="project" value="InterPro"/>
</dbReference>
<evidence type="ECO:0000259" key="2">
    <source>
        <dbReference type="PROSITE" id="PS50125"/>
    </source>
</evidence>
<dbReference type="InterPro" id="IPR001054">
    <property type="entry name" value="A/G_cyclase"/>
</dbReference>
<keyword evidence="1" id="KW-1133">Transmembrane helix</keyword>
<dbReference type="PATRIC" id="fig|1107881.3.peg.691"/>
<organism evidence="3 4">
    <name type="scientific">Sinorhizobium meliloti CCNWSX0020</name>
    <dbReference type="NCBI Taxonomy" id="1107881"/>
    <lineage>
        <taxon>Bacteria</taxon>
        <taxon>Pseudomonadati</taxon>
        <taxon>Pseudomonadota</taxon>
        <taxon>Alphaproteobacteria</taxon>
        <taxon>Hyphomicrobiales</taxon>
        <taxon>Rhizobiaceae</taxon>
        <taxon>Sinorhizobium/Ensifer group</taxon>
        <taxon>Sinorhizobium</taxon>
    </lineage>
</organism>
<dbReference type="GO" id="GO:0004016">
    <property type="term" value="F:adenylate cyclase activity"/>
    <property type="evidence" value="ECO:0007669"/>
    <property type="project" value="UniProtKB-ARBA"/>
</dbReference>
<keyword evidence="1" id="KW-0812">Transmembrane</keyword>
<dbReference type="Proteomes" id="UP000004038">
    <property type="component" value="Unassembled WGS sequence"/>
</dbReference>
<dbReference type="PANTHER" id="PTHR43081:SF19">
    <property type="entry name" value="PH-SENSITIVE ADENYLATE CYCLASE RV1264"/>
    <property type="match status" value="1"/>
</dbReference>
<dbReference type="Gene3D" id="3.40.50.10070">
    <property type="entry name" value="TolB, N-terminal domain"/>
    <property type="match status" value="1"/>
</dbReference>
<dbReference type="RefSeq" id="WP_003526038.1">
    <property type="nucleotide sequence ID" value="NZ_AGVV01000004.1"/>
</dbReference>
<protein>
    <submittedName>
        <fullName evidence="3">Adenylate/guanylate cyclase</fullName>
    </submittedName>
</protein>
<feature type="domain" description="Guanylate cyclase" evidence="2">
    <location>
        <begin position="1"/>
        <end position="114"/>
    </location>
</feature>
<dbReference type="CDD" id="cd07302">
    <property type="entry name" value="CHD"/>
    <property type="match status" value="1"/>
</dbReference>
<accession>H0FU62</accession>
<dbReference type="Gene3D" id="3.30.70.1230">
    <property type="entry name" value="Nucleotide cyclase"/>
    <property type="match status" value="1"/>
</dbReference>
<evidence type="ECO:0000313" key="4">
    <source>
        <dbReference type="Proteomes" id="UP000004038"/>
    </source>
</evidence>
<feature type="transmembrane region" description="Helical" evidence="1">
    <location>
        <begin position="182"/>
        <end position="201"/>
    </location>
</feature>
<dbReference type="SUPFAM" id="SSF48452">
    <property type="entry name" value="TPR-like"/>
    <property type="match status" value="1"/>
</dbReference>
<dbReference type="SUPFAM" id="SSF55073">
    <property type="entry name" value="Nucleotide cyclase"/>
    <property type="match status" value="1"/>
</dbReference>
<dbReference type="PROSITE" id="PS50125">
    <property type="entry name" value="GUANYLATE_CYCLASE_2"/>
    <property type="match status" value="1"/>
</dbReference>
<evidence type="ECO:0000313" key="3">
    <source>
        <dbReference type="EMBL" id="EHK79393.1"/>
    </source>
</evidence>
<dbReference type="PANTHER" id="PTHR43081">
    <property type="entry name" value="ADENYLATE CYCLASE, TERMINAL-DIFFERENTIATION SPECIFIC-RELATED"/>
    <property type="match status" value="1"/>
</dbReference>
<keyword evidence="1" id="KW-0472">Membrane</keyword>
<dbReference type="InterPro" id="IPR029787">
    <property type="entry name" value="Nucleotide_cyclase"/>
</dbReference>
<sequence length="736" mass="81425">MIADVVGYSRLSQVDEEGTRARFQSDLADVFEPSVAEQHGRLVKTMGDGLLVEFHSVVDALRCAVQIQELKIKRNAVAPPDRKLDFRIGVNLGDIIVEGDDIHGDGVNIADRVQALAEPGGIAISGTAYDHVKAKVPVGFASLGEQKVKSIAEPIRVYRVVLDPAAAGKTIGVRTNRHPWRVPAAAAAVVALLLVGTGLWWQPWQMAGEPSDSQNVVAADTRPSLVVLPFDNLSDDKQQGYLADGITEDVTTELARLPGLVVISRKAAFTYKDKTSKPTQVATELGVRYILEGSIRRAGGTMRINAQLIDATTSGHIWAERFDGTWSQVFELQDKMVGEIATALRLRLISGQQTPQIGGTNNTSAYESYLRGRELERREQPKDWVDAVKHYEQALALDPKFGNAAAALAWIYREAQWTESRSKVLGLTEDEARNKANAYFEQAAKHPSPTYYQILVARLNMQHKSDEAVAAAERAMALDASDPVSQEAMGQALIFNGRAADGLGYVESAMRVDPGWSRWRYYLAGMAYFSMDRFVEAAAALEKINPQSNEATYWDYWANYEGLKLLISTYGHLDRIADAATAMERIKTYDDGEYSGLRAASDLPFKHYADLERVLAGLRKAGVPELPDGFDHKSQDRLDGAAIKALLFDRQITGRNLRTGEPFWRVTSEDGATTARVGEWSDTGSSQIEGNMLCYYFPSRWRFCAAVLRRASGTFTQNNEYLLVNHWNSFEFSVVK</sequence>
<reference evidence="3 4" key="1">
    <citation type="journal article" date="2012" name="J. Bacteriol.">
        <title>Draft Genome Sequence of Sinorhizobium meliloti CCNWSX0020, a Nitrogen-Fixing Symbiont with Copper Tolerance Capability Isolated from Lead-Zinc Mine Tailings.</title>
        <authorList>
            <person name="Li Z."/>
            <person name="Ma Z."/>
            <person name="Hao X."/>
            <person name="Wei G."/>
        </authorList>
    </citation>
    <scope>NUCLEOTIDE SEQUENCE [LARGE SCALE GENOMIC DNA]</scope>
    <source>
        <strain evidence="3 4">CCNWSX0020</strain>
    </source>
</reference>
<proteinExistence type="predicted"/>
<dbReference type="AlphaFoldDB" id="H0FU62"/>
<dbReference type="Gene3D" id="1.25.40.10">
    <property type="entry name" value="Tetratricopeptide repeat domain"/>
    <property type="match status" value="1"/>
</dbReference>
<dbReference type="InterPro" id="IPR050697">
    <property type="entry name" value="Adenylyl/Guanylyl_Cyclase_3/4"/>
</dbReference>
<dbReference type="GO" id="GO:0006171">
    <property type="term" value="P:cAMP biosynthetic process"/>
    <property type="evidence" value="ECO:0007669"/>
    <property type="project" value="TreeGrafter"/>
</dbReference>
<evidence type="ECO:0000256" key="1">
    <source>
        <dbReference type="SAM" id="Phobius"/>
    </source>
</evidence>
<name>H0FU62_RHIML</name>
<dbReference type="EMBL" id="AGVV01000004">
    <property type="protein sequence ID" value="EHK79393.1"/>
    <property type="molecule type" value="Genomic_DNA"/>
</dbReference>
<dbReference type="Pfam" id="PF00211">
    <property type="entry name" value="Guanylate_cyc"/>
    <property type="match status" value="1"/>
</dbReference>
<gene>
    <name evidence="3" type="ORF">SM0020_03455</name>
</gene>
<dbReference type="InterPro" id="IPR011990">
    <property type="entry name" value="TPR-like_helical_dom_sf"/>
</dbReference>